<comment type="caution">
    <text evidence="5">The sequence shown here is derived from an EMBL/GenBank/DDBJ whole genome shotgun (WGS) entry which is preliminary data.</text>
</comment>
<dbReference type="PROSITE" id="PS51375">
    <property type="entry name" value="PPR"/>
    <property type="match status" value="4"/>
</dbReference>
<feature type="domain" description="DYW" evidence="4">
    <location>
        <begin position="689"/>
        <end position="765"/>
    </location>
</feature>
<dbReference type="GO" id="GO:0009451">
    <property type="term" value="P:RNA modification"/>
    <property type="evidence" value="ECO:0007669"/>
    <property type="project" value="InterPro"/>
</dbReference>
<dbReference type="Pfam" id="PF14432">
    <property type="entry name" value="DYW_deaminase"/>
    <property type="match status" value="1"/>
</dbReference>
<dbReference type="GO" id="GO:0003723">
    <property type="term" value="F:RNA binding"/>
    <property type="evidence" value="ECO:0007669"/>
    <property type="project" value="InterPro"/>
</dbReference>
<reference evidence="5" key="2">
    <citation type="journal article" date="2023" name="Plants (Basel)">
        <title>Annotation of the Turnera subulata (Passifloraceae) Draft Genome Reveals the S-Locus Evolved after the Divergence of Turneroideae from Passifloroideae in a Stepwise Manner.</title>
        <authorList>
            <person name="Henning P.M."/>
            <person name="Roalson E.H."/>
            <person name="Mir W."/>
            <person name="McCubbin A.G."/>
            <person name="Shore J.S."/>
        </authorList>
    </citation>
    <scope>NUCLEOTIDE SEQUENCE</scope>
    <source>
        <strain evidence="5">F60SS</strain>
    </source>
</reference>
<feature type="repeat" description="PPR" evidence="3">
    <location>
        <begin position="596"/>
        <end position="630"/>
    </location>
</feature>
<feature type="repeat" description="PPR" evidence="3">
    <location>
        <begin position="156"/>
        <end position="190"/>
    </location>
</feature>
<keyword evidence="6" id="KW-1185">Reference proteome</keyword>
<dbReference type="InterPro" id="IPR046960">
    <property type="entry name" value="PPR_At4g14850-like_plant"/>
</dbReference>
<evidence type="ECO:0000256" key="3">
    <source>
        <dbReference type="PROSITE-ProRule" id="PRU00708"/>
    </source>
</evidence>
<accession>A0A9Q0JQ96</accession>
<dbReference type="InterPro" id="IPR046848">
    <property type="entry name" value="E_motif"/>
</dbReference>
<dbReference type="Pfam" id="PF20431">
    <property type="entry name" value="E_motif"/>
    <property type="match status" value="1"/>
</dbReference>
<dbReference type="OrthoDB" id="742311at2759"/>
<protein>
    <recommendedName>
        <fullName evidence="4">DYW domain-containing protein</fullName>
    </recommendedName>
</protein>
<dbReference type="Pfam" id="PF13041">
    <property type="entry name" value="PPR_2"/>
    <property type="match status" value="3"/>
</dbReference>
<dbReference type="Proteomes" id="UP001141552">
    <property type="component" value="Unassembled WGS sequence"/>
</dbReference>
<dbReference type="Pfam" id="PF01535">
    <property type="entry name" value="PPR"/>
    <property type="match status" value="3"/>
</dbReference>
<evidence type="ECO:0000259" key="4">
    <source>
        <dbReference type="Pfam" id="PF14432"/>
    </source>
</evidence>
<gene>
    <name evidence="5" type="ORF">Tsubulata_004533</name>
</gene>
<sequence length="765" mass="86082">MNTHCSFAVSLSHAPKGRAHGKKTPPTKAAKFARTPSWVSLKSTPPVKKTYQSNETQVEFLSLASLARGGKLQEALELLEQMEKAGTFIKPYTYSLLFKACAKTESLLQGRLIHKLMQRTIKDPPWYLEFSVFDMYCKCGSLVYAQKVFEEMSERNSVAWVTIISVYAKEGFLETAVRLFSEMPTYEIEPNPIVYANILRSLLNPSHLELGKQWHSHAIRSGLGDSVSVNTGICHVYMRCGWLEGAELVFRRMSDKGVVTCTALMGGYIQADRPKDALALFKYMVIQRAEFDSYVFSTVLKATASLEDLSFGKQIHGHVVKLGFESDVSAGTPLVDFYVKCSDFESAFKAFDRISEPNDFSWSALVTGYCQIGKFEEPLKIFQSLRKKGADINPYTYTNIFQACSALADFTSGTQVHADAIKRNLVARRYGDSAVITMYAKCGRLGYARRAFESIGEPDTVAWTALIAGYAYEGNVAEALKLFRRMQDYGVGPNAVTFTVILTACSYSGLVDEGKQYFHSMSNNYGVAPNIDHFNCMIDIYSRAGLLQEAFELIRSMPFAPDATSWKCLLSGCWTYRNLKIGKIAAENLFHLAPEDSAGYDLMFNLYASAGKWEEAAAIRKIMAEKHLEKELSCCWITVNGEVHRFIVGDKHHPLMEEIYTKLKELNDSFEEEETVLLKEEDVSGIFAERQEQLLDHSERLAIAFGLISTPSNAPIFIFKNLRACRDCHDFAKHVSVVTGRKIVVRDSLRFLTFKFVQCSCNDYW</sequence>
<feature type="repeat" description="PPR" evidence="3">
    <location>
        <begin position="358"/>
        <end position="392"/>
    </location>
</feature>
<evidence type="ECO:0000313" key="6">
    <source>
        <dbReference type="Proteomes" id="UP001141552"/>
    </source>
</evidence>
<name>A0A9Q0JQ96_9ROSI</name>
<proteinExistence type="inferred from homology"/>
<dbReference type="AlphaFoldDB" id="A0A9Q0JQ96"/>
<dbReference type="NCBIfam" id="TIGR00756">
    <property type="entry name" value="PPR"/>
    <property type="match status" value="5"/>
</dbReference>
<reference evidence="5" key="1">
    <citation type="submission" date="2022-02" db="EMBL/GenBank/DDBJ databases">
        <authorList>
            <person name="Henning P.M."/>
            <person name="McCubbin A.G."/>
            <person name="Shore J.S."/>
        </authorList>
    </citation>
    <scope>NUCLEOTIDE SEQUENCE</scope>
    <source>
        <strain evidence="5">F60SS</strain>
        <tissue evidence="5">Leaves</tissue>
    </source>
</reference>
<evidence type="ECO:0000256" key="2">
    <source>
        <dbReference type="ARBA" id="ARBA00022737"/>
    </source>
</evidence>
<dbReference type="InterPro" id="IPR011990">
    <property type="entry name" value="TPR-like_helical_dom_sf"/>
</dbReference>
<dbReference type="PANTHER" id="PTHR47926:SF378">
    <property type="entry name" value="PENTATRICOPEPTIDE REPEAT (PPR) SUPERFAMILY PROTEIN"/>
    <property type="match status" value="1"/>
</dbReference>
<comment type="similarity">
    <text evidence="1">Belongs to the PPR family. PCMP-H subfamily.</text>
</comment>
<dbReference type="EMBL" id="JAKUCV010000419">
    <property type="protein sequence ID" value="KAJ4850109.1"/>
    <property type="molecule type" value="Genomic_DNA"/>
</dbReference>
<dbReference type="FunFam" id="1.25.40.10:FF:000381">
    <property type="entry name" value="Pentatricopeptide repeat-containing protein"/>
    <property type="match status" value="1"/>
</dbReference>
<dbReference type="Gene3D" id="1.25.40.10">
    <property type="entry name" value="Tetratricopeptide repeat domain"/>
    <property type="match status" value="5"/>
</dbReference>
<dbReference type="GO" id="GO:0008270">
    <property type="term" value="F:zinc ion binding"/>
    <property type="evidence" value="ECO:0007669"/>
    <property type="project" value="InterPro"/>
</dbReference>
<dbReference type="InterPro" id="IPR032867">
    <property type="entry name" value="DYW_dom"/>
</dbReference>
<keyword evidence="2" id="KW-0677">Repeat</keyword>
<dbReference type="InterPro" id="IPR002885">
    <property type="entry name" value="PPR_rpt"/>
</dbReference>
<evidence type="ECO:0000313" key="5">
    <source>
        <dbReference type="EMBL" id="KAJ4850109.1"/>
    </source>
</evidence>
<evidence type="ECO:0000256" key="1">
    <source>
        <dbReference type="ARBA" id="ARBA00006643"/>
    </source>
</evidence>
<organism evidence="5 6">
    <name type="scientific">Turnera subulata</name>
    <dbReference type="NCBI Taxonomy" id="218843"/>
    <lineage>
        <taxon>Eukaryota</taxon>
        <taxon>Viridiplantae</taxon>
        <taxon>Streptophyta</taxon>
        <taxon>Embryophyta</taxon>
        <taxon>Tracheophyta</taxon>
        <taxon>Spermatophyta</taxon>
        <taxon>Magnoliopsida</taxon>
        <taxon>eudicotyledons</taxon>
        <taxon>Gunneridae</taxon>
        <taxon>Pentapetalae</taxon>
        <taxon>rosids</taxon>
        <taxon>fabids</taxon>
        <taxon>Malpighiales</taxon>
        <taxon>Passifloraceae</taxon>
        <taxon>Turnera</taxon>
    </lineage>
</organism>
<dbReference type="FunFam" id="1.25.40.10:FF:001093">
    <property type="entry name" value="Pentatricopeptide repeat-containing protein At2g34400"/>
    <property type="match status" value="1"/>
</dbReference>
<dbReference type="Pfam" id="PF12854">
    <property type="entry name" value="PPR_1"/>
    <property type="match status" value="1"/>
</dbReference>
<dbReference type="PANTHER" id="PTHR47926">
    <property type="entry name" value="PENTATRICOPEPTIDE REPEAT-CONTAINING PROTEIN"/>
    <property type="match status" value="1"/>
</dbReference>
<feature type="repeat" description="PPR" evidence="3">
    <location>
        <begin position="459"/>
        <end position="493"/>
    </location>
</feature>